<dbReference type="PANTHER" id="PTHR32120">
    <property type="entry name" value="SMALL RIBOSOMAL SUBUNIT BIOGENESIS GTPASE RSGA"/>
    <property type="match status" value="1"/>
</dbReference>
<keyword evidence="1 3" id="KW-0547">Nucleotide-binding</keyword>
<dbReference type="InterPro" id="IPR030378">
    <property type="entry name" value="G_CP_dom"/>
</dbReference>
<dbReference type="Gene3D" id="1.10.40.50">
    <property type="entry name" value="Probable gtpase engc, domain 3"/>
    <property type="match status" value="1"/>
</dbReference>
<dbReference type="SUPFAM" id="SSF52540">
    <property type="entry name" value="P-loop containing nucleoside triphosphate hydrolases"/>
    <property type="match status" value="1"/>
</dbReference>
<evidence type="ECO:0000313" key="6">
    <source>
        <dbReference type="EMBL" id="AGL90122.1"/>
    </source>
</evidence>
<dbReference type="KEGG" id="nzs:SLY_0199"/>
<dbReference type="Pfam" id="PF03193">
    <property type="entry name" value="RsgA_GTPase"/>
    <property type="match status" value="1"/>
</dbReference>
<dbReference type="Gene3D" id="3.40.50.300">
    <property type="entry name" value="P-loop containing nucleotide triphosphate hydrolases"/>
    <property type="match status" value="1"/>
</dbReference>
<keyword evidence="3" id="KW-0699">rRNA-binding</keyword>
<comment type="similarity">
    <text evidence="3">Belongs to the TRAFAC class YlqF/YawG GTPase family. RsgA subfamily.</text>
</comment>
<comment type="function">
    <text evidence="3">One of several proteins that assist in the late maturation steps of the functional core of the 30S ribosomal subunit. Helps release RbfA from mature subunits. May play a role in the assembly of ribosomal proteins into the subunit. Circularly permuted GTPase that catalyzes slow GTP hydrolysis, GTPase activity is stimulated by the 30S ribosomal subunit.</text>
</comment>
<dbReference type="Proteomes" id="UP000013941">
    <property type="component" value="Chromosome"/>
</dbReference>
<keyword evidence="3" id="KW-0690">Ribosome biogenesis</keyword>
<keyword evidence="3" id="KW-0479">Metal-binding</keyword>
<dbReference type="GO" id="GO:0046872">
    <property type="term" value="F:metal ion binding"/>
    <property type="evidence" value="ECO:0007669"/>
    <property type="project" value="UniProtKB-KW"/>
</dbReference>
<reference evidence="6 7" key="1">
    <citation type="journal article" date="2013" name="BMC Genomics">
        <title>Comparison of the complete genome sequence of two closely related isolates of 'Candidatus Phytoplasma australiense' reveals genome plasticity.</title>
        <authorList>
            <person name="Andersen M.T."/>
            <person name="Liefting L.W."/>
            <person name="Havukkala I."/>
            <person name="Beever R.E."/>
        </authorList>
    </citation>
    <scope>NUCLEOTIDE SEQUENCE [LARGE SCALE GENOMIC DNA]</scope>
    <source>
        <strain evidence="6 7">NZSb11</strain>
    </source>
</reference>
<protein>
    <recommendedName>
        <fullName evidence="3">Small ribosomal subunit biogenesis GTPase RsgA</fullName>
        <ecNumber evidence="3">3.6.1.-</ecNumber>
    </recommendedName>
</protein>
<evidence type="ECO:0000256" key="2">
    <source>
        <dbReference type="ARBA" id="ARBA00023134"/>
    </source>
</evidence>
<evidence type="ECO:0000256" key="1">
    <source>
        <dbReference type="ARBA" id="ARBA00022741"/>
    </source>
</evidence>
<dbReference type="PANTHER" id="PTHR32120:SF11">
    <property type="entry name" value="SMALL RIBOSOMAL SUBUNIT BIOGENESIS GTPASE RSGA 1, MITOCHONDRIAL-RELATED"/>
    <property type="match status" value="1"/>
</dbReference>
<keyword evidence="3" id="KW-0963">Cytoplasm</keyword>
<dbReference type="EC" id="3.6.1.-" evidence="3"/>
<evidence type="ECO:0000259" key="4">
    <source>
        <dbReference type="PROSITE" id="PS50936"/>
    </source>
</evidence>
<keyword evidence="3" id="KW-0378">Hydrolase</keyword>
<accession>R4RW93</accession>
<dbReference type="GO" id="GO:0005525">
    <property type="term" value="F:GTP binding"/>
    <property type="evidence" value="ECO:0007669"/>
    <property type="project" value="UniProtKB-UniRule"/>
</dbReference>
<keyword evidence="3" id="KW-0694">RNA-binding</keyword>
<keyword evidence="7" id="KW-1185">Reference proteome</keyword>
<dbReference type="NCBIfam" id="TIGR00157">
    <property type="entry name" value="ribosome small subunit-dependent GTPase A"/>
    <property type="match status" value="1"/>
</dbReference>
<dbReference type="GO" id="GO:0019843">
    <property type="term" value="F:rRNA binding"/>
    <property type="evidence" value="ECO:0007669"/>
    <property type="project" value="UniProtKB-KW"/>
</dbReference>
<feature type="binding site" evidence="3">
    <location>
        <position position="266"/>
    </location>
    <ligand>
        <name>Zn(2+)</name>
        <dbReference type="ChEBI" id="CHEBI:29105"/>
    </ligand>
</feature>
<dbReference type="CDD" id="cd01854">
    <property type="entry name" value="YjeQ_EngC"/>
    <property type="match status" value="1"/>
</dbReference>
<evidence type="ECO:0000259" key="5">
    <source>
        <dbReference type="PROSITE" id="PS51721"/>
    </source>
</evidence>
<dbReference type="GO" id="GO:0042274">
    <property type="term" value="P:ribosomal small subunit biogenesis"/>
    <property type="evidence" value="ECO:0007669"/>
    <property type="project" value="UniProtKB-UniRule"/>
</dbReference>
<dbReference type="OrthoDB" id="9809485at2"/>
<dbReference type="InterPro" id="IPR027417">
    <property type="entry name" value="P-loop_NTPase"/>
</dbReference>
<gene>
    <name evidence="6" type="primary">engC</name>
    <name evidence="3" type="synonym">rsgA</name>
    <name evidence="6" type="ORF">SLY_0199</name>
</gene>
<feature type="binding site" evidence="3">
    <location>
        <position position="274"/>
    </location>
    <ligand>
        <name>Zn(2+)</name>
        <dbReference type="ChEBI" id="CHEBI:29105"/>
    </ligand>
</feature>
<dbReference type="EMBL" id="CP002548">
    <property type="protein sequence ID" value="AGL90122.1"/>
    <property type="molecule type" value="Genomic_DNA"/>
</dbReference>
<dbReference type="AlphaFoldDB" id="R4RW93"/>
<feature type="domain" description="EngC GTPase" evidence="4">
    <location>
        <begin position="86"/>
        <end position="234"/>
    </location>
</feature>
<dbReference type="GO" id="GO:0005737">
    <property type="term" value="C:cytoplasm"/>
    <property type="evidence" value="ECO:0007669"/>
    <property type="project" value="UniProtKB-SubCell"/>
</dbReference>
<comment type="cofactor">
    <cofactor evidence="3">
        <name>Zn(2+)</name>
        <dbReference type="ChEBI" id="CHEBI:29105"/>
    </cofactor>
    <text evidence="3">Binds 1 zinc ion per subunit.</text>
</comment>
<keyword evidence="2 3" id="KW-0342">GTP-binding</keyword>
<comment type="subunit">
    <text evidence="3">Monomer. Associates with 30S ribosomal subunit, binds 16S rRNA.</text>
</comment>
<feature type="domain" description="CP-type G" evidence="5">
    <location>
        <begin position="77"/>
        <end position="236"/>
    </location>
</feature>
<dbReference type="InterPro" id="IPR004881">
    <property type="entry name" value="Ribosome_biogen_GTPase_RsgA"/>
</dbReference>
<dbReference type="PROSITE" id="PS50936">
    <property type="entry name" value="ENGC_GTPASE"/>
    <property type="match status" value="1"/>
</dbReference>
<comment type="subcellular location">
    <subcellularLocation>
        <location evidence="3">Cytoplasm</location>
    </subcellularLocation>
</comment>
<dbReference type="RefSeq" id="WP_015637750.1">
    <property type="nucleotide sequence ID" value="NC_021236.1"/>
</dbReference>
<evidence type="ECO:0000256" key="3">
    <source>
        <dbReference type="HAMAP-Rule" id="MF_01820"/>
    </source>
</evidence>
<sequence length="310" mass="36054">MKKALVIRFLAGIYYIQDLDNQTILKAQKKGVLKKSNFIQDNQLKNNRDKMSIKVGDIVLYEMCYDKYLIYAILPRKNELKRPNIANIDQVLLVFSLVKPHFQTLLLDKFLLILQQHKLDVILVFSKIDLIEKEELEEIQQNMNYYFPFYTCYYVDSKQQIGIDVLKNIFEQKITVLAGQTGVGKSTLLKALIPDANLKTQEISESLGRGKHTTKNAQLYLFNNGFIADTPGFSKLDLSGFSYQNLKNFYPDFLKYVDNCYFGTNCLHLQETQCGVKEALTQGKIIPSRYSNYCYFMEEIKKEKKIYVKN</sequence>
<feature type="binding site" evidence="3">
    <location>
        <begin position="179"/>
        <end position="187"/>
    </location>
    <ligand>
        <name>GTP</name>
        <dbReference type="ChEBI" id="CHEBI:37565"/>
    </ligand>
</feature>
<evidence type="ECO:0000313" key="7">
    <source>
        <dbReference type="Proteomes" id="UP000013941"/>
    </source>
</evidence>
<dbReference type="GO" id="GO:0003924">
    <property type="term" value="F:GTPase activity"/>
    <property type="evidence" value="ECO:0007669"/>
    <property type="project" value="UniProtKB-UniRule"/>
</dbReference>
<organism evidence="6 7">
    <name type="scientific">Strawberry lethal yellows phytoplasma (CPA) str. NZSb11</name>
    <dbReference type="NCBI Taxonomy" id="980422"/>
    <lineage>
        <taxon>Bacteria</taxon>
        <taxon>Bacillati</taxon>
        <taxon>Mycoplasmatota</taxon>
        <taxon>Mollicutes</taxon>
        <taxon>Acholeplasmatales</taxon>
        <taxon>Acholeplasmataceae</taxon>
        <taxon>Candidatus Phytoplasma</taxon>
        <taxon>16SrXII (Stolbur group)</taxon>
    </lineage>
</organism>
<feature type="binding site" evidence="3">
    <location>
        <begin position="126"/>
        <end position="129"/>
    </location>
    <ligand>
        <name>GTP</name>
        <dbReference type="ChEBI" id="CHEBI:37565"/>
    </ligand>
</feature>
<dbReference type="InterPro" id="IPR010914">
    <property type="entry name" value="RsgA_GTPase_dom"/>
</dbReference>
<keyword evidence="3" id="KW-0862">Zinc</keyword>
<feature type="binding site" evidence="3">
    <location>
        <position position="260"/>
    </location>
    <ligand>
        <name>Zn(2+)</name>
        <dbReference type="ChEBI" id="CHEBI:29105"/>
    </ligand>
</feature>
<dbReference type="PROSITE" id="PS51721">
    <property type="entry name" value="G_CP"/>
    <property type="match status" value="1"/>
</dbReference>
<feature type="binding site" evidence="3">
    <location>
        <position position="268"/>
    </location>
    <ligand>
        <name>Zn(2+)</name>
        <dbReference type="ChEBI" id="CHEBI:29105"/>
    </ligand>
</feature>
<proteinExistence type="inferred from homology"/>
<dbReference type="HAMAP" id="MF_01820">
    <property type="entry name" value="GTPase_RsgA"/>
    <property type="match status" value="1"/>
</dbReference>
<name>R4RW93_PHYAS</name>
<dbReference type="HOGENOM" id="CLU_033617_2_1_14"/>
<dbReference type="PATRIC" id="fig|980422.3.peg.187"/>